<dbReference type="GO" id="GO:0003676">
    <property type="term" value="F:nucleic acid binding"/>
    <property type="evidence" value="ECO:0007669"/>
    <property type="project" value="InterPro"/>
</dbReference>
<evidence type="ECO:0008006" key="3">
    <source>
        <dbReference type="Google" id="ProtNLM"/>
    </source>
</evidence>
<proteinExistence type="predicted"/>
<dbReference type="GO" id="GO:0008270">
    <property type="term" value="F:zinc ion binding"/>
    <property type="evidence" value="ECO:0007669"/>
    <property type="project" value="InterPro"/>
</dbReference>
<dbReference type="SUPFAM" id="SSF57756">
    <property type="entry name" value="Retrovirus zinc finger-like domains"/>
    <property type="match status" value="1"/>
</dbReference>
<dbReference type="InterPro" id="IPR036875">
    <property type="entry name" value="Znf_CCHC_sf"/>
</dbReference>
<protein>
    <recommendedName>
        <fullName evidence="3">CCHC-type domain-containing protein</fullName>
    </recommendedName>
</protein>
<reference evidence="1" key="2">
    <citation type="submission" date="2020-05" db="UniProtKB">
        <authorList>
            <consortium name="EnsemblMetazoa"/>
        </authorList>
    </citation>
    <scope>IDENTIFICATION</scope>
    <source>
        <strain evidence="1">IAEA</strain>
    </source>
</reference>
<evidence type="ECO:0000313" key="1">
    <source>
        <dbReference type="EnsemblMetazoa" id="GBRI036161-PA"/>
    </source>
</evidence>
<dbReference type="Proteomes" id="UP000091820">
    <property type="component" value="Unassembled WGS sequence"/>
</dbReference>
<dbReference type="EnsemblMetazoa" id="GBRI036161-RA">
    <property type="protein sequence ID" value="GBRI036161-PA"/>
    <property type="gene ID" value="GBRI036161"/>
</dbReference>
<keyword evidence="2" id="KW-1185">Reference proteome</keyword>
<reference evidence="2" key="1">
    <citation type="submission" date="2014-03" db="EMBL/GenBank/DDBJ databases">
        <authorList>
            <person name="Aksoy S."/>
            <person name="Warren W."/>
            <person name="Wilson R.K."/>
        </authorList>
    </citation>
    <scope>NUCLEOTIDE SEQUENCE [LARGE SCALE GENOMIC DNA]</scope>
    <source>
        <strain evidence="2">IAEA</strain>
    </source>
</reference>
<organism evidence="1 2">
    <name type="scientific">Glossina brevipalpis</name>
    <dbReference type="NCBI Taxonomy" id="37001"/>
    <lineage>
        <taxon>Eukaryota</taxon>
        <taxon>Metazoa</taxon>
        <taxon>Ecdysozoa</taxon>
        <taxon>Arthropoda</taxon>
        <taxon>Hexapoda</taxon>
        <taxon>Insecta</taxon>
        <taxon>Pterygota</taxon>
        <taxon>Neoptera</taxon>
        <taxon>Endopterygota</taxon>
        <taxon>Diptera</taxon>
        <taxon>Brachycera</taxon>
        <taxon>Muscomorpha</taxon>
        <taxon>Hippoboscoidea</taxon>
        <taxon>Glossinidae</taxon>
        <taxon>Glossina</taxon>
    </lineage>
</organism>
<dbReference type="VEuPathDB" id="VectorBase:GBRI036161"/>
<dbReference type="AlphaFoldDB" id="A0A1A9WXK2"/>
<name>A0A1A9WXK2_9MUSC</name>
<evidence type="ECO:0000313" key="2">
    <source>
        <dbReference type="Proteomes" id="UP000091820"/>
    </source>
</evidence>
<sequence length="106" mass="12010">MGENVTKITKTLKGEMLLEFKQSEKKEHVGWVVSRNGEKSTVQKCYGCMEVGRVAKSCKAENVRNKCCLKCSEKRYRALGSALLYYMQRATKGTGRSSPTIIYVNY</sequence>
<accession>A0A1A9WXK2</accession>